<evidence type="ECO:0000256" key="1">
    <source>
        <dbReference type="SAM" id="MobiDB-lite"/>
    </source>
</evidence>
<evidence type="ECO:0000313" key="3">
    <source>
        <dbReference type="Proteomes" id="UP000067626"/>
    </source>
</evidence>
<gene>
    <name evidence="2" type="ORF">CMC5_059890</name>
</gene>
<dbReference type="EMBL" id="CP012159">
    <property type="protein sequence ID" value="AKT41778.1"/>
    <property type="molecule type" value="Genomic_DNA"/>
</dbReference>
<dbReference type="AlphaFoldDB" id="A0A0K1EMC9"/>
<dbReference type="Gene3D" id="3.40.50.300">
    <property type="entry name" value="P-loop containing nucleotide triphosphate hydrolases"/>
    <property type="match status" value="1"/>
</dbReference>
<organism evidence="2 3">
    <name type="scientific">Chondromyces crocatus</name>
    <dbReference type="NCBI Taxonomy" id="52"/>
    <lineage>
        <taxon>Bacteria</taxon>
        <taxon>Pseudomonadati</taxon>
        <taxon>Myxococcota</taxon>
        <taxon>Polyangia</taxon>
        <taxon>Polyangiales</taxon>
        <taxon>Polyangiaceae</taxon>
        <taxon>Chondromyces</taxon>
    </lineage>
</organism>
<dbReference type="OrthoDB" id="3178268at2"/>
<protein>
    <submittedName>
        <fullName evidence="2">Uncharacterized protein</fullName>
    </submittedName>
</protein>
<dbReference type="SUPFAM" id="SSF52540">
    <property type="entry name" value="P-loop containing nucleoside triphosphate hydrolases"/>
    <property type="match status" value="1"/>
</dbReference>
<dbReference type="KEGG" id="ccro:CMC5_059890"/>
<keyword evidence="3" id="KW-1185">Reference proteome</keyword>
<proteinExistence type="predicted"/>
<feature type="region of interest" description="Disordered" evidence="1">
    <location>
        <begin position="509"/>
        <end position="533"/>
    </location>
</feature>
<name>A0A0K1EMC9_CHOCO</name>
<accession>A0A0K1EMC9</accession>
<dbReference type="Proteomes" id="UP000067626">
    <property type="component" value="Chromosome"/>
</dbReference>
<dbReference type="InterPro" id="IPR027417">
    <property type="entry name" value="P-loop_NTPase"/>
</dbReference>
<evidence type="ECO:0000313" key="2">
    <source>
        <dbReference type="EMBL" id="AKT41778.1"/>
    </source>
</evidence>
<dbReference type="RefSeq" id="WP_156338936.1">
    <property type="nucleotide sequence ID" value="NZ_CP012159.1"/>
</dbReference>
<sequence>MTDLYDELEFPARAEYLDQYENYQVDIAHWKELAEQFKKAFRQVYARRSAAVLLVHGPQGSGKSMFSTRLSQDYERTKRGESKPDLRNNLWHLLVATDSPDEQAIENATRHAVFKLVDEHKTQNWLEELRGFVKSDDSRVRVIVCDDMHKDSMLRPWTEMSPKEFYEARQAGPDAVLAHLAERLNDACRHDFQRTLFVMLSNDRAWLDKLHGHLERWYEGLSIVLALPVPKPPTLERIVRINTNRLNRVSYWYCLDAAHAKQRQKVRKVLMEGSGFTSSFYAVSQSLDAQSRRQGRPGNPNTLTLVTLGSEFAEVETFLNDREIEAEPGYADTPRHLGVWEVRGPWASKVVRQRDRDFLRRARMLESEFMLRWVSLDMAATYALLQPPTPGDPGEGLMQFILRRPSIATPTETREAWRLECTTLDTRLDTLLHTSTEEVEKLTEDFKRLGQRRSTVYEPAIRVRAGLTSNFGRGFAAYKSLKPDLIAMDAGPPKYGEYTVCALTSAPPEDAEDLAGAPTSASPEDAEGLADAPTSASLKDALRRTGHSVEFTAFLRENLDGLESYLRDKIERYTAMLESV</sequence>
<reference evidence="2 3" key="1">
    <citation type="submission" date="2015-07" db="EMBL/GenBank/DDBJ databases">
        <title>Genome analysis of myxobacterium Chondromyces crocatus Cm c5 reveals a high potential for natural compound synthesis and the genetic basis for the loss of fruiting body formation.</title>
        <authorList>
            <person name="Zaburannyi N."/>
            <person name="Bunk B."/>
            <person name="Maier J."/>
            <person name="Overmann J."/>
            <person name="Mueller R."/>
        </authorList>
    </citation>
    <scope>NUCLEOTIDE SEQUENCE [LARGE SCALE GENOMIC DNA]</scope>
    <source>
        <strain evidence="2 3">Cm c5</strain>
    </source>
</reference>